<dbReference type="SUPFAM" id="SSF103473">
    <property type="entry name" value="MFS general substrate transporter"/>
    <property type="match status" value="1"/>
</dbReference>
<dbReference type="GO" id="GO:0022857">
    <property type="term" value="F:transmembrane transporter activity"/>
    <property type="evidence" value="ECO:0007669"/>
    <property type="project" value="InterPro"/>
</dbReference>
<feature type="transmembrane region" description="Helical" evidence="8">
    <location>
        <begin position="337"/>
        <end position="356"/>
    </location>
</feature>
<dbReference type="Proteomes" id="UP000237846">
    <property type="component" value="Unassembled WGS sequence"/>
</dbReference>
<keyword evidence="2" id="KW-0813">Transport</keyword>
<sequence>MNHTSSPAPPRAGRREWCALGVLMLPVLLIAVDSTVLGFAVPMISSALRPTGTQLLWMVDIYMFVLAGLLVTMGTLGDRIGRRRLLLVGAAGFGAASVLAGYAPTAEVLIVARALLGVFGATLMPSTLSLLRTIFLDRRQRTLAIAIWATMFSGGAALGPVVGGWLLEHFWWGSVFLINLPVMAALLVGGRLLLPEYRDPAPGPFDLLSAGMSLATVLPVVYGIKLAASEGLGAAPVASVLLGLAVGALFVRRQLRARHPMLDLRLFADREFSTALSANLMSVFALTGCMFFITQYLQLVLGVSPMRAGLWLLPGILASIAAGLLSVALVRRLPVRVLVPAGMFAATAGFLVMTQLPATGTPLLLVIAFALVGAGVGLAETLTNDVIMASAPPERAGAASAISETAYELGGALGTAVLGSLVVGVYQSALAPAPGLPPAALAEARETLGGAHAVADGLAPAAGEALRQAAGTAFTGAIHITALVGAVVVGYAALQTLVLLRRAARAAEARRAERPRAAGDAEPRAGAPL</sequence>
<feature type="transmembrane region" description="Helical" evidence="8">
    <location>
        <begin position="55"/>
        <end position="73"/>
    </location>
</feature>
<evidence type="ECO:0000256" key="1">
    <source>
        <dbReference type="ARBA" id="ARBA00004651"/>
    </source>
</evidence>
<name>A0A2T0PXE0_9ACTN</name>
<evidence type="ECO:0000256" key="2">
    <source>
        <dbReference type="ARBA" id="ARBA00022448"/>
    </source>
</evidence>
<gene>
    <name evidence="10" type="ORF">CLV72_108205</name>
</gene>
<dbReference type="InterPro" id="IPR020846">
    <property type="entry name" value="MFS_dom"/>
</dbReference>
<feature type="transmembrane region" description="Helical" evidence="8">
    <location>
        <begin position="309"/>
        <end position="330"/>
    </location>
</feature>
<keyword evidence="3" id="KW-1003">Cell membrane</keyword>
<evidence type="ECO:0000256" key="3">
    <source>
        <dbReference type="ARBA" id="ARBA00022475"/>
    </source>
</evidence>
<dbReference type="InterPro" id="IPR001958">
    <property type="entry name" value="Tet-R_TetA/multi-R_MdtG-like"/>
</dbReference>
<protein>
    <submittedName>
        <fullName evidence="10">DHA2 family multidrug resistance protein-like MFS transporter</fullName>
    </submittedName>
</protein>
<dbReference type="Pfam" id="PF07690">
    <property type="entry name" value="MFS_1"/>
    <property type="match status" value="1"/>
</dbReference>
<keyword evidence="6 8" id="KW-0472">Membrane</keyword>
<evidence type="ECO:0000256" key="6">
    <source>
        <dbReference type="ARBA" id="ARBA00023136"/>
    </source>
</evidence>
<feature type="transmembrane region" description="Helical" evidence="8">
    <location>
        <begin position="205"/>
        <end position="225"/>
    </location>
</feature>
<dbReference type="PRINTS" id="PR01035">
    <property type="entry name" value="TCRTETA"/>
</dbReference>
<evidence type="ECO:0000256" key="7">
    <source>
        <dbReference type="SAM" id="MobiDB-lite"/>
    </source>
</evidence>
<feature type="transmembrane region" description="Helical" evidence="8">
    <location>
        <begin position="477"/>
        <end position="500"/>
    </location>
</feature>
<keyword evidence="11" id="KW-1185">Reference proteome</keyword>
<reference evidence="10 11" key="1">
    <citation type="submission" date="2018-03" db="EMBL/GenBank/DDBJ databases">
        <title>Genomic Encyclopedia of Archaeal and Bacterial Type Strains, Phase II (KMG-II): from individual species to whole genera.</title>
        <authorList>
            <person name="Goeker M."/>
        </authorList>
    </citation>
    <scope>NUCLEOTIDE SEQUENCE [LARGE SCALE GENOMIC DNA]</scope>
    <source>
        <strain evidence="10 11">DSM 45601</strain>
    </source>
</reference>
<evidence type="ECO:0000313" key="11">
    <source>
        <dbReference type="Proteomes" id="UP000237846"/>
    </source>
</evidence>
<feature type="transmembrane region" description="Helical" evidence="8">
    <location>
        <begin position="231"/>
        <end position="251"/>
    </location>
</feature>
<accession>A0A2T0PXE0</accession>
<feature type="transmembrane region" description="Helical" evidence="8">
    <location>
        <begin position="143"/>
        <end position="165"/>
    </location>
</feature>
<dbReference type="PANTHER" id="PTHR42718:SF47">
    <property type="entry name" value="METHYL VIOLOGEN RESISTANCE PROTEIN SMVA"/>
    <property type="match status" value="1"/>
</dbReference>
<keyword evidence="5 8" id="KW-1133">Transmembrane helix</keyword>
<dbReference type="EMBL" id="PVZC01000008">
    <property type="protein sequence ID" value="PRX96199.1"/>
    <property type="molecule type" value="Genomic_DNA"/>
</dbReference>
<feature type="domain" description="Major facilitator superfamily (MFS) profile" evidence="9">
    <location>
        <begin position="19"/>
        <end position="504"/>
    </location>
</feature>
<dbReference type="Gene3D" id="1.20.1720.10">
    <property type="entry name" value="Multidrug resistance protein D"/>
    <property type="match status" value="1"/>
</dbReference>
<feature type="transmembrane region" description="Helical" evidence="8">
    <location>
        <begin position="405"/>
        <end position="426"/>
    </location>
</feature>
<feature type="transmembrane region" description="Helical" evidence="8">
    <location>
        <begin position="20"/>
        <end position="43"/>
    </location>
</feature>
<feature type="transmembrane region" description="Helical" evidence="8">
    <location>
        <begin position="110"/>
        <end position="131"/>
    </location>
</feature>
<evidence type="ECO:0000313" key="10">
    <source>
        <dbReference type="EMBL" id="PRX96199.1"/>
    </source>
</evidence>
<dbReference type="PANTHER" id="PTHR42718">
    <property type="entry name" value="MAJOR FACILITATOR SUPERFAMILY MULTIDRUG TRANSPORTER MFSC"/>
    <property type="match status" value="1"/>
</dbReference>
<comment type="caution">
    <text evidence="10">The sequence shown here is derived from an EMBL/GenBank/DDBJ whole genome shotgun (WGS) entry which is preliminary data.</text>
</comment>
<feature type="transmembrane region" description="Helical" evidence="8">
    <location>
        <begin position="272"/>
        <end position="297"/>
    </location>
</feature>
<dbReference type="OrthoDB" id="3218509at2"/>
<dbReference type="InterPro" id="IPR036259">
    <property type="entry name" value="MFS_trans_sf"/>
</dbReference>
<evidence type="ECO:0000256" key="4">
    <source>
        <dbReference type="ARBA" id="ARBA00022692"/>
    </source>
</evidence>
<comment type="subcellular location">
    <subcellularLocation>
        <location evidence="1">Cell membrane</location>
        <topology evidence="1">Multi-pass membrane protein</topology>
    </subcellularLocation>
</comment>
<evidence type="ECO:0000256" key="8">
    <source>
        <dbReference type="SAM" id="Phobius"/>
    </source>
</evidence>
<dbReference type="InterPro" id="IPR011701">
    <property type="entry name" value="MFS"/>
</dbReference>
<organism evidence="10 11">
    <name type="scientific">Allonocardiopsis opalescens</name>
    <dbReference type="NCBI Taxonomy" id="1144618"/>
    <lineage>
        <taxon>Bacteria</taxon>
        <taxon>Bacillati</taxon>
        <taxon>Actinomycetota</taxon>
        <taxon>Actinomycetes</taxon>
        <taxon>Streptosporangiales</taxon>
        <taxon>Allonocardiopsis</taxon>
    </lineage>
</organism>
<dbReference type="PROSITE" id="PS50850">
    <property type="entry name" value="MFS"/>
    <property type="match status" value="1"/>
</dbReference>
<feature type="compositionally biased region" description="Basic and acidic residues" evidence="7">
    <location>
        <begin position="510"/>
        <end position="523"/>
    </location>
</feature>
<feature type="transmembrane region" description="Helical" evidence="8">
    <location>
        <begin position="85"/>
        <end position="104"/>
    </location>
</feature>
<evidence type="ECO:0000256" key="5">
    <source>
        <dbReference type="ARBA" id="ARBA00022989"/>
    </source>
</evidence>
<feature type="transmembrane region" description="Helical" evidence="8">
    <location>
        <begin position="362"/>
        <end position="384"/>
    </location>
</feature>
<dbReference type="CDD" id="cd17321">
    <property type="entry name" value="MFS_MMR_MDR_like"/>
    <property type="match status" value="1"/>
</dbReference>
<feature type="region of interest" description="Disordered" evidence="7">
    <location>
        <begin position="510"/>
        <end position="529"/>
    </location>
</feature>
<feature type="transmembrane region" description="Helical" evidence="8">
    <location>
        <begin position="171"/>
        <end position="193"/>
    </location>
</feature>
<evidence type="ECO:0000259" key="9">
    <source>
        <dbReference type="PROSITE" id="PS50850"/>
    </source>
</evidence>
<dbReference type="Gene3D" id="1.20.1250.20">
    <property type="entry name" value="MFS general substrate transporter like domains"/>
    <property type="match status" value="1"/>
</dbReference>
<dbReference type="RefSeq" id="WP_106250923.1">
    <property type="nucleotide sequence ID" value="NZ_PVZC01000008.1"/>
</dbReference>
<keyword evidence="4 8" id="KW-0812">Transmembrane</keyword>
<dbReference type="AlphaFoldDB" id="A0A2T0PXE0"/>
<dbReference type="GO" id="GO:0005886">
    <property type="term" value="C:plasma membrane"/>
    <property type="evidence" value="ECO:0007669"/>
    <property type="project" value="UniProtKB-SubCell"/>
</dbReference>
<proteinExistence type="predicted"/>